<evidence type="ECO:0000313" key="3">
    <source>
        <dbReference type="Proteomes" id="UP000199024"/>
    </source>
</evidence>
<name>A0A1I6LXR7_9BACT</name>
<feature type="transmembrane region" description="Helical" evidence="1">
    <location>
        <begin position="24"/>
        <end position="46"/>
    </location>
</feature>
<keyword evidence="3" id="KW-1185">Reference proteome</keyword>
<organism evidence="2 3">
    <name type="scientific">Granulicella pectinivorans</name>
    <dbReference type="NCBI Taxonomy" id="474950"/>
    <lineage>
        <taxon>Bacteria</taxon>
        <taxon>Pseudomonadati</taxon>
        <taxon>Acidobacteriota</taxon>
        <taxon>Terriglobia</taxon>
        <taxon>Terriglobales</taxon>
        <taxon>Acidobacteriaceae</taxon>
        <taxon>Granulicella</taxon>
    </lineage>
</organism>
<gene>
    <name evidence="2" type="ORF">SAMN05421771_1448</name>
</gene>
<evidence type="ECO:0000313" key="2">
    <source>
        <dbReference type="EMBL" id="SFS08220.1"/>
    </source>
</evidence>
<keyword evidence="1" id="KW-0472">Membrane</keyword>
<sequence>MSNATKSEETHEQGRRHYRAVWRWHFYAGIFCIPFVVWLACTGSYFKKVRQMTGAAALHQDWTNGRSSELAERASSNRNVLGSQDGMPGMEYAGHMGHTMPLTIGTPNNAPFNVLVSTAYSLRLADPVEVMPAMRPGETWALAVYLPEMAASLILVLLVEKFVLSRIPSVSRWLGLVRA</sequence>
<keyword evidence="1" id="KW-0812">Transmembrane</keyword>
<dbReference type="STRING" id="474950.SAMN05421771_1448"/>
<dbReference type="OrthoDB" id="9791166at2"/>
<evidence type="ECO:0000256" key="1">
    <source>
        <dbReference type="SAM" id="Phobius"/>
    </source>
</evidence>
<proteinExistence type="predicted"/>
<accession>A0A1I6LXR7</accession>
<dbReference type="AlphaFoldDB" id="A0A1I6LXR7"/>
<evidence type="ECO:0008006" key="4">
    <source>
        <dbReference type="Google" id="ProtNLM"/>
    </source>
</evidence>
<dbReference type="EMBL" id="FOZL01000001">
    <property type="protein sequence ID" value="SFS08220.1"/>
    <property type="molecule type" value="Genomic_DNA"/>
</dbReference>
<keyword evidence="1" id="KW-1133">Transmembrane helix</keyword>
<dbReference type="Proteomes" id="UP000199024">
    <property type="component" value="Unassembled WGS sequence"/>
</dbReference>
<reference evidence="2 3" key="1">
    <citation type="submission" date="2016-10" db="EMBL/GenBank/DDBJ databases">
        <authorList>
            <person name="de Groot N.N."/>
        </authorList>
    </citation>
    <scope>NUCLEOTIDE SEQUENCE [LARGE SCALE GENOMIC DNA]</scope>
    <source>
        <strain evidence="2 3">DSM 21001</strain>
    </source>
</reference>
<dbReference type="RefSeq" id="WP_089837956.1">
    <property type="nucleotide sequence ID" value="NZ_FOZL01000001.1"/>
</dbReference>
<protein>
    <recommendedName>
        <fullName evidence="4">PepSY-associated TM region</fullName>
    </recommendedName>
</protein>